<reference evidence="3" key="1">
    <citation type="journal article" date="2022" name="bioRxiv">
        <title>Sequencing and chromosome-scale assembly of the giantPleurodeles waltlgenome.</title>
        <authorList>
            <person name="Brown T."/>
            <person name="Elewa A."/>
            <person name="Iarovenko S."/>
            <person name="Subramanian E."/>
            <person name="Araus A.J."/>
            <person name="Petzold A."/>
            <person name="Susuki M."/>
            <person name="Suzuki K.-i.T."/>
            <person name="Hayashi T."/>
            <person name="Toyoda A."/>
            <person name="Oliveira C."/>
            <person name="Osipova E."/>
            <person name="Leigh N.D."/>
            <person name="Simon A."/>
            <person name="Yun M.H."/>
        </authorList>
    </citation>
    <scope>NUCLEOTIDE SEQUENCE</scope>
    <source>
        <strain evidence="3">20211129_DDA</strain>
        <tissue evidence="3">Liver</tissue>
    </source>
</reference>
<keyword evidence="4" id="KW-1185">Reference proteome</keyword>
<dbReference type="GO" id="GO:0008270">
    <property type="term" value="F:zinc ion binding"/>
    <property type="evidence" value="ECO:0007669"/>
    <property type="project" value="UniProtKB-KW"/>
</dbReference>
<dbReference type="InterPro" id="IPR052579">
    <property type="entry name" value="Zinc_finger_SWIM"/>
</dbReference>
<evidence type="ECO:0000256" key="1">
    <source>
        <dbReference type="PROSITE-ProRule" id="PRU00325"/>
    </source>
</evidence>
<evidence type="ECO:0000313" key="4">
    <source>
        <dbReference type="Proteomes" id="UP001066276"/>
    </source>
</evidence>
<keyword evidence="1" id="KW-0862">Zinc</keyword>
<dbReference type="InterPro" id="IPR048324">
    <property type="entry name" value="ZSWIM1-3_RNaseH-like"/>
</dbReference>
<gene>
    <name evidence="3" type="ORF">NDU88_000940</name>
</gene>
<dbReference type="PROSITE" id="PS50966">
    <property type="entry name" value="ZF_SWIM"/>
    <property type="match status" value="1"/>
</dbReference>
<dbReference type="PANTHER" id="PTHR31569:SF4">
    <property type="entry name" value="SWIM-TYPE DOMAIN-CONTAINING PROTEIN"/>
    <property type="match status" value="1"/>
</dbReference>
<keyword evidence="1" id="KW-0863">Zinc-finger</keyword>
<sequence length="875" mass="98233">MSSCSSSDGCDANIEAAQAISKLGRIFLKHLAEETVKSARKGSSDIEVLPVFGTEEEFIGAYMDRLHAQGHRTFTVQKKTETDVQRLCDGYNTTKETSVISPGKNRPGGCSAYVSFTFHHGANITACVVRKDLHHRRHFTLPVAAKRPPKPLPVVQAIKTTSRSSSEGSVINPEKMQGLSKLGRIFIKNLAEKSIKSTQHGSTDVEVLPVFDSEEEFIQNYIDGLQADGHGTFTVRKQRGSYIQRLCDRHNKAKGASSGSPSKTRANGCTAYVSFSFEKGANITACVVRRELQHKGHSPQSPVEKRVSRIHPELVQYIEILAFSGRKTRDIIPLVAEWSKERGFVDIEDRRYYPSPKDIQGILYEYRKKDRQHSDDALSVNSTLKTSIIKHVIYYQPVSTLDNQALRIVVHTENQKKQFERYGNGTVFMASTYSGKAPDGFAIYALIVSDNFENGVPVCTFITSEDTEDSISACLHELKMASPSTLPSAFMIDKEVKYIGAIQKIYPTSRILICWFHVLQEINQWLCKKESGISGPDSYDERKKVLDFVAVLKNCATEEAFFRVVSESSQVIGSNIVRHYLEENWFKCASMWANFGRQLSDENSDANTWTERYFLQIKYQFLQSLSNRRLDDLLKLFTGPVEEYFSYSLGPKEAGGGVTKRARLDSGGHSPENTILQHEWGKKIIWASRFECSVPCLTQQDVQWDVNVLLQTCSCPAACREGQCKHIQLALLDYINRSGETIEDTRKKVAKECFKKKMFMHEESYILVLNEELGVNSAVQLPSLTCNCYAANHGIECVCFLTAAKVASQNVIIEIVTVPGCEATGTQPRKEQCSTVLSTSQMIQDLFCYSVSDQFEDSKELNEAVEKAYKAVFCR</sequence>
<comment type="caution">
    <text evidence="3">The sequence shown here is derived from an EMBL/GenBank/DDBJ whole genome shotgun (WGS) entry which is preliminary data.</text>
</comment>
<dbReference type="EMBL" id="JANPWB010000013">
    <property type="protein sequence ID" value="KAJ1103517.1"/>
    <property type="molecule type" value="Genomic_DNA"/>
</dbReference>
<dbReference type="Proteomes" id="UP001066276">
    <property type="component" value="Chromosome 9"/>
</dbReference>
<dbReference type="PANTHER" id="PTHR31569">
    <property type="entry name" value="SWIM-TYPE DOMAIN-CONTAINING PROTEIN"/>
    <property type="match status" value="1"/>
</dbReference>
<accession>A0AAV7MMA2</accession>
<feature type="domain" description="SWIM-type" evidence="2">
    <location>
        <begin position="704"/>
        <end position="735"/>
    </location>
</feature>
<name>A0AAV7MMA2_PLEWA</name>
<dbReference type="AlphaFoldDB" id="A0AAV7MMA2"/>
<organism evidence="3 4">
    <name type="scientific">Pleurodeles waltl</name>
    <name type="common">Iberian ribbed newt</name>
    <dbReference type="NCBI Taxonomy" id="8319"/>
    <lineage>
        <taxon>Eukaryota</taxon>
        <taxon>Metazoa</taxon>
        <taxon>Chordata</taxon>
        <taxon>Craniata</taxon>
        <taxon>Vertebrata</taxon>
        <taxon>Euteleostomi</taxon>
        <taxon>Amphibia</taxon>
        <taxon>Batrachia</taxon>
        <taxon>Caudata</taxon>
        <taxon>Salamandroidea</taxon>
        <taxon>Salamandridae</taxon>
        <taxon>Pleurodelinae</taxon>
        <taxon>Pleurodeles</taxon>
    </lineage>
</organism>
<keyword evidence="1" id="KW-0479">Metal-binding</keyword>
<evidence type="ECO:0000259" key="2">
    <source>
        <dbReference type="PROSITE" id="PS50966"/>
    </source>
</evidence>
<protein>
    <recommendedName>
        <fullName evidence="2">SWIM-type domain-containing protein</fullName>
    </recommendedName>
</protein>
<evidence type="ECO:0000313" key="3">
    <source>
        <dbReference type="EMBL" id="KAJ1103517.1"/>
    </source>
</evidence>
<proteinExistence type="predicted"/>
<dbReference type="Pfam" id="PF21056">
    <property type="entry name" value="ZSWIM1-3_RNaseH-like"/>
    <property type="match status" value="1"/>
</dbReference>
<dbReference type="InterPro" id="IPR007527">
    <property type="entry name" value="Znf_SWIM"/>
</dbReference>